<protein>
    <submittedName>
        <fullName evidence="1">Uncharacterized protein</fullName>
    </submittedName>
</protein>
<dbReference type="AlphaFoldDB" id="A0AA88TKA4"/>
<reference evidence="1" key="1">
    <citation type="submission" date="2023-08" db="EMBL/GenBank/DDBJ databases">
        <title>Chromosome-level Genome Assembly of mud carp (Cirrhinus molitorella).</title>
        <authorList>
            <person name="Liu H."/>
        </authorList>
    </citation>
    <scope>NUCLEOTIDE SEQUENCE</scope>
    <source>
        <strain evidence="1">Prfri</strain>
        <tissue evidence="1">Muscle</tissue>
    </source>
</reference>
<name>A0AA88TKA4_9TELE</name>
<evidence type="ECO:0000313" key="2">
    <source>
        <dbReference type="Proteomes" id="UP001187343"/>
    </source>
</evidence>
<organism evidence="1 2">
    <name type="scientific">Cirrhinus molitorella</name>
    <name type="common">mud carp</name>
    <dbReference type="NCBI Taxonomy" id="172907"/>
    <lineage>
        <taxon>Eukaryota</taxon>
        <taxon>Metazoa</taxon>
        <taxon>Chordata</taxon>
        <taxon>Craniata</taxon>
        <taxon>Vertebrata</taxon>
        <taxon>Euteleostomi</taxon>
        <taxon>Actinopterygii</taxon>
        <taxon>Neopterygii</taxon>
        <taxon>Teleostei</taxon>
        <taxon>Ostariophysi</taxon>
        <taxon>Cypriniformes</taxon>
        <taxon>Cyprinidae</taxon>
        <taxon>Labeoninae</taxon>
        <taxon>Labeonini</taxon>
        <taxon>Cirrhinus</taxon>
    </lineage>
</organism>
<dbReference type="EMBL" id="JAUYZG010000012">
    <property type="protein sequence ID" value="KAK2892905.1"/>
    <property type="molecule type" value="Genomic_DNA"/>
</dbReference>
<evidence type="ECO:0000313" key="1">
    <source>
        <dbReference type="EMBL" id="KAK2892905.1"/>
    </source>
</evidence>
<gene>
    <name evidence="1" type="ORF">Q8A67_012893</name>
</gene>
<comment type="caution">
    <text evidence="1">The sequence shown here is derived from an EMBL/GenBank/DDBJ whole genome shotgun (WGS) entry which is preliminary data.</text>
</comment>
<keyword evidence="2" id="KW-1185">Reference proteome</keyword>
<proteinExistence type="predicted"/>
<sequence length="107" mass="12244">MCLDNKEFCDVWTDIHCNYGHLLIDRSRMCLDHTEFLRRVDRRNGHLLTDRLILQHVPPHIRAAHCRPSPSITSSPIQSFRCRLRAGYGLGSTPQSGAGELFPIPHN</sequence>
<accession>A0AA88TKA4</accession>
<dbReference type="Proteomes" id="UP001187343">
    <property type="component" value="Unassembled WGS sequence"/>
</dbReference>